<name>A0A0L9VM31_PHAAN</name>
<dbReference type="Proteomes" id="UP000053144">
    <property type="component" value="Chromosome 10"/>
</dbReference>
<evidence type="ECO:0000313" key="2">
    <source>
        <dbReference type="Proteomes" id="UP000053144"/>
    </source>
</evidence>
<proteinExistence type="predicted"/>
<dbReference type="AlphaFoldDB" id="A0A0L9VM31"/>
<protein>
    <submittedName>
        <fullName evidence="1">Uncharacterized protein</fullName>
    </submittedName>
</protein>
<accession>A0A0L9VM31</accession>
<gene>
    <name evidence="1" type="ORF">LR48_Vigan10g169600</name>
</gene>
<dbReference type="EMBL" id="CM003380">
    <property type="protein sequence ID" value="KOM55804.1"/>
    <property type="molecule type" value="Genomic_DNA"/>
</dbReference>
<dbReference type="Gramene" id="KOM55804">
    <property type="protein sequence ID" value="KOM55804"/>
    <property type="gene ID" value="LR48_Vigan10g169600"/>
</dbReference>
<dbReference type="STRING" id="3914.A0A0L9VM31"/>
<sequence>MGPNLECCMYKARYPKVDMAVMVQEKPSTEILSILVDMGFTFEEACTTIDKCAEIDDLVDFISASQLEDEIDSLQDLHKNKHVASVDTQTEVRFIIL</sequence>
<organism evidence="1 2">
    <name type="scientific">Phaseolus angularis</name>
    <name type="common">Azuki bean</name>
    <name type="synonym">Vigna angularis</name>
    <dbReference type="NCBI Taxonomy" id="3914"/>
    <lineage>
        <taxon>Eukaryota</taxon>
        <taxon>Viridiplantae</taxon>
        <taxon>Streptophyta</taxon>
        <taxon>Embryophyta</taxon>
        <taxon>Tracheophyta</taxon>
        <taxon>Spermatophyta</taxon>
        <taxon>Magnoliopsida</taxon>
        <taxon>eudicotyledons</taxon>
        <taxon>Gunneridae</taxon>
        <taxon>Pentapetalae</taxon>
        <taxon>rosids</taxon>
        <taxon>fabids</taxon>
        <taxon>Fabales</taxon>
        <taxon>Fabaceae</taxon>
        <taxon>Papilionoideae</taxon>
        <taxon>50 kb inversion clade</taxon>
        <taxon>NPAAA clade</taxon>
        <taxon>indigoferoid/millettioid clade</taxon>
        <taxon>Phaseoleae</taxon>
        <taxon>Vigna</taxon>
    </lineage>
</organism>
<evidence type="ECO:0000313" key="1">
    <source>
        <dbReference type="EMBL" id="KOM55804.1"/>
    </source>
</evidence>
<reference evidence="2" key="1">
    <citation type="journal article" date="2015" name="Proc. Natl. Acad. Sci. U.S.A.">
        <title>Genome sequencing of adzuki bean (Vigna angularis) provides insight into high starch and low fat accumulation and domestication.</title>
        <authorList>
            <person name="Yang K."/>
            <person name="Tian Z."/>
            <person name="Chen C."/>
            <person name="Luo L."/>
            <person name="Zhao B."/>
            <person name="Wang Z."/>
            <person name="Yu L."/>
            <person name="Li Y."/>
            <person name="Sun Y."/>
            <person name="Li W."/>
            <person name="Chen Y."/>
            <person name="Li Y."/>
            <person name="Zhang Y."/>
            <person name="Ai D."/>
            <person name="Zhao J."/>
            <person name="Shang C."/>
            <person name="Ma Y."/>
            <person name="Wu B."/>
            <person name="Wang M."/>
            <person name="Gao L."/>
            <person name="Sun D."/>
            <person name="Zhang P."/>
            <person name="Guo F."/>
            <person name="Wang W."/>
            <person name="Li Y."/>
            <person name="Wang J."/>
            <person name="Varshney R.K."/>
            <person name="Wang J."/>
            <person name="Ling H.Q."/>
            <person name="Wan P."/>
        </authorList>
    </citation>
    <scope>NUCLEOTIDE SEQUENCE</scope>
    <source>
        <strain evidence="2">cv. Jingnong 6</strain>
    </source>
</reference>